<dbReference type="Proteomes" id="UP000094172">
    <property type="component" value="Unassembled WGS sequence"/>
</dbReference>
<evidence type="ECO:0008006" key="3">
    <source>
        <dbReference type="Google" id="ProtNLM"/>
    </source>
</evidence>
<gene>
    <name evidence="1" type="ORF">AUC70_03310</name>
</gene>
<keyword evidence="2" id="KW-1185">Reference proteome</keyword>
<dbReference type="EMBL" id="LPWE01000010">
    <property type="protein sequence ID" value="ODR95899.1"/>
    <property type="molecule type" value="Genomic_DNA"/>
</dbReference>
<evidence type="ECO:0000313" key="2">
    <source>
        <dbReference type="Proteomes" id="UP000094172"/>
    </source>
</evidence>
<sequence>MSTGDYVFYLDSDNRWHENFLHAMITYMNACNLSCAYSALDARDDSDERRFIRGREFDWLLCLEGNYIDLNAFGHRTDAVGAHDYFDEDLKRLVDWDFILSLTAKNRTAYAPFMGVIYYCGDGGERITLTQYQGAELENVQEIIRARHRRLNPTGRSEPSDGCNWQALLDDYLASCE</sequence>
<organism evidence="1 2">
    <name type="scientific">Methyloceanibacter stevinii</name>
    <dbReference type="NCBI Taxonomy" id="1774970"/>
    <lineage>
        <taxon>Bacteria</taxon>
        <taxon>Pseudomonadati</taxon>
        <taxon>Pseudomonadota</taxon>
        <taxon>Alphaproteobacteria</taxon>
        <taxon>Hyphomicrobiales</taxon>
        <taxon>Hyphomicrobiaceae</taxon>
        <taxon>Methyloceanibacter</taxon>
    </lineage>
</organism>
<name>A0A1E3VQU4_9HYPH</name>
<reference evidence="1 2" key="1">
    <citation type="journal article" date="2016" name="Environ. Microbiol.">
        <title>New Methyloceanibacter diversity from North Sea sediments includes methanotroph containing solely the soluble methane monooxygenase.</title>
        <authorList>
            <person name="Vekeman B."/>
            <person name="Kerckhof F.M."/>
            <person name="Cremers G."/>
            <person name="de Vos P."/>
            <person name="Vandamme P."/>
            <person name="Boon N."/>
            <person name="Op den Camp H.J."/>
            <person name="Heylen K."/>
        </authorList>
    </citation>
    <scope>NUCLEOTIDE SEQUENCE [LARGE SCALE GENOMIC DNA]</scope>
    <source>
        <strain evidence="1 2">R-67176</strain>
    </source>
</reference>
<accession>A0A1E3VQU4</accession>
<comment type="caution">
    <text evidence="1">The sequence shown here is derived from an EMBL/GenBank/DDBJ whole genome shotgun (WGS) entry which is preliminary data.</text>
</comment>
<dbReference type="Gene3D" id="3.90.550.10">
    <property type="entry name" value="Spore Coat Polysaccharide Biosynthesis Protein SpsA, Chain A"/>
    <property type="match status" value="1"/>
</dbReference>
<protein>
    <recommendedName>
        <fullName evidence="3">Glycosyltransferase 2-like domain-containing protein</fullName>
    </recommendedName>
</protein>
<proteinExistence type="predicted"/>
<dbReference type="AlphaFoldDB" id="A0A1E3VQU4"/>
<dbReference type="InterPro" id="IPR029044">
    <property type="entry name" value="Nucleotide-diphossugar_trans"/>
</dbReference>
<dbReference type="STRING" id="1774970.AUC70_03310"/>
<evidence type="ECO:0000313" key="1">
    <source>
        <dbReference type="EMBL" id="ODR95899.1"/>
    </source>
</evidence>
<dbReference type="SUPFAM" id="SSF53448">
    <property type="entry name" value="Nucleotide-diphospho-sugar transferases"/>
    <property type="match status" value="1"/>
</dbReference>